<evidence type="ECO:0000256" key="4">
    <source>
        <dbReference type="ARBA" id="ARBA00022989"/>
    </source>
</evidence>
<feature type="transmembrane region" description="Helical" evidence="6">
    <location>
        <begin position="138"/>
        <end position="156"/>
    </location>
</feature>
<dbReference type="GO" id="GO:0005886">
    <property type="term" value="C:plasma membrane"/>
    <property type="evidence" value="ECO:0007669"/>
    <property type="project" value="TreeGrafter"/>
</dbReference>
<dbReference type="Proteomes" id="UP000198953">
    <property type="component" value="Unassembled WGS sequence"/>
</dbReference>
<keyword evidence="5 6" id="KW-0472">Membrane</keyword>
<evidence type="ECO:0000313" key="7">
    <source>
        <dbReference type="EMBL" id="SEM33641.1"/>
    </source>
</evidence>
<dbReference type="GO" id="GO:0034755">
    <property type="term" value="P:iron ion transmembrane transport"/>
    <property type="evidence" value="ECO:0007669"/>
    <property type="project" value="TreeGrafter"/>
</dbReference>
<dbReference type="GO" id="GO:0015086">
    <property type="term" value="F:cadmium ion transmembrane transporter activity"/>
    <property type="evidence" value="ECO:0007669"/>
    <property type="project" value="TreeGrafter"/>
</dbReference>
<feature type="transmembrane region" description="Helical" evidence="6">
    <location>
        <begin position="176"/>
        <end position="196"/>
    </location>
</feature>
<keyword evidence="3 6" id="KW-0812">Transmembrane</keyword>
<dbReference type="PANTHER" id="PTHR11706">
    <property type="entry name" value="SOLUTE CARRIER PROTEIN FAMILY 11 MEMBER"/>
    <property type="match status" value="1"/>
</dbReference>
<sequence>MLLATAGPAIIAGASDADPTTVGTLAVVGSTTTYSLSWLVLLLIPILGLVQAIASRVGMASGRDLQHDVVCRYGRIAQVVLLAAVVPVNLFTIAADVAAGGSALELLTGVDWRLMTPVLAVAVLALLLAGGFDEVQSVLKYVVLVLLAFGAAAVLAEPDWGEVLHHTLVPELSLQPRHLTATLALLGTTLTGYVYMWQSIERAEEQPDMSQTRVKSFQSVLGIVVAVAVFWFILVATAATLGVKGHEVQSSREAAQALEPVAGPAATYLFAVGMLASTLIALPILAAVTAYVMGAEFNWRRGLSQPVRRARGFYAVIAASLLLGVICVVTGLRPITLLFLASLAGGLSTPVSLGFLMVVARDARLMGRWRITRRMAVFGWLIVATVTAVSVFFLVQTFTG</sequence>
<feature type="transmembrane region" description="Helical" evidence="6">
    <location>
        <begin position="268"/>
        <end position="292"/>
    </location>
</feature>
<dbReference type="AlphaFoldDB" id="A0A1H7XIP9"/>
<evidence type="ECO:0000313" key="8">
    <source>
        <dbReference type="Proteomes" id="UP000198953"/>
    </source>
</evidence>
<keyword evidence="2" id="KW-0813">Transport</keyword>
<dbReference type="PANTHER" id="PTHR11706:SF33">
    <property type="entry name" value="NATURAL RESISTANCE-ASSOCIATED MACROPHAGE PROTEIN 2"/>
    <property type="match status" value="1"/>
</dbReference>
<feature type="transmembrane region" description="Helical" evidence="6">
    <location>
        <begin position="33"/>
        <end position="54"/>
    </location>
</feature>
<proteinExistence type="predicted"/>
<organism evidence="7 8">
    <name type="scientific">Nonomuraea pusilla</name>
    <dbReference type="NCBI Taxonomy" id="46177"/>
    <lineage>
        <taxon>Bacteria</taxon>
        <taxon>Bacillati</taxon>
        <taxon>Actinomycetota</taxon>
        <taxon>Actinomycetes</taxon>
        <taxon>Streptosporangiales</taxon>
        <taxon>Streptosporangiaceae</taxon>
        <taxon>Nonomuraea</taxon>
    </lineage>
</organism>
<evidence type="ECO:0000256" key="1">
    <source>
        <dbReference type="ARBA" id="ARBA00004141"/>
    </source>
</evidence>
<comment type="subcellular location">
    <subcellularLocation>
        <location evidence="1">Membrane</location>
        <topology evidence="1">Multi-pass membrane protein</topology>
    </subcellularLocation>
</comment>
<feature type="transmembrane region" description="Helical" evidence="6">
    <location>
        <begin position="375"/>
        <end position="395"/>
    </location>
</feature>
<reference evidence="7 8" key="1">
    <citation type="submission" date="2016-10" db="EMBL/GenBank/DDBJ databases">
        <authorList>
            <person name="de Groot N.N."/>
        </authorList>
    </citation>
    <scope>NUCLEOTIDE SEQUENCE [LARGE SCALE GENOMIC DNA]</scope>
    <source>
        <strain evidence="7 8">DSM 43357</strain>
    </source>
</reference>
<gene>
    <name evidence="7" type="ORF">SAMN05660976_04834</name>
</gene>
<dbReference type="GO" id="GO:0005384">
    <property type="term" value="F:manganese ion transmembrane transporter activity"/>
    <property type="evidence" value="ECO:0007669"/>
    <property type="project" value="TreeGrafter"/>
</dbReference>
<feature type="transmembrane region" description="Helical" evidence="6">
    <location>
        <begin position="114"/>
        <end position="131"/>
    </location>
</feature>
<keyword evidence="8" id="KW-1185">Reference proteome</keyword>
<evidence type="ECO:0000256" key="2">
    <source>
        <dbReference type="ARBA" id="ARBA00022448"/>
    </source>
</evidence>
<keyword evidence="4 6" id="KW-1133">Transmembrane helix</keyword>
<feature type="transmembrane region" description="Helical" evidence="6">
    <location>
        <begin position="217"/>
        <end position="241"/>
    </location>
</feature>
<feature type="transmembrane region" description="Helical" evidence="6">
    <location>
        <begin position="338"/>
        <end position="363"/>
    </location>
</feature>
<evidence type="ECO:0000256" key="3">
    <source>
        <dbReference type="ARBA" id="ARBA00022692"/>
    </source>
</evidence>
<dbReference type="InterPro" id="IPR001046">
    <property type="entry name" value="NRAMP_fam"/>
</dbReference>
<dbReference type="EMBL" id="FOBF01000012">
    <property type="protein sequence ID" value="SEM33641.1"/>
    <property type="molecule type" value="Genomic_DNA"/>
</dbReference>
<dbReference type="Pfam" id="PF01566">
    <property type="entry name" value="Nramp"/>
    <property type="match status" value="1"/>
</dbReference>
<feature type="transmembrane region" description="Helical" evidence="6">
    <location>
        <begin position="75"/>
        <end position="94"/>
    </location>
</feature>
<evidence type="ECO:0000256" key="5">
    <source>
        <dbReference type="ARBA" id="ARBA00023136"/>
    </source>
</evidence>
<accession>A0A1H7XIP9</accession>
<name>A0A1H7XIP9_9ACTN</name>
<evidence type="ECO:0000256" key="6">
    <source>
        <dbReference type="SAM" id="Phobius"/>
    </source>
</evidence>
<feature type="transmembrane region" description="Helical" evidence="6">
    <location>
        <begin position="313"/>
        <end position="332"/>
    </location>
</feature>
<dbReference type="STRING" id="46177.SAMN05660976_04834"/>
<protein>
    <submittedName>
        <fullName evidence="7">Mn2+ and Fe2+ transporters of the NRAMP family</fullName>
    </submittedName>
</protein>